<dbReference type="Pfam" id="PF00589">
    <property type="entry name" value="Phage_integrase"/>
    <property type="match status" value="1"/>
</dbReference>
<evidence type="ECO:0000313" key="9">
    <source>
        <dbReference type="Proteomes" id="UP000240739"/>
    </source>
</evidence>
<accession>A0A2T4UL65</accession>
<feature type="domain" description="Tyr recombinase" evidence="6">
    <location>
        <begin position="204"/>
        <end position="385"/>
    </location>
</feature>
<keyword evidence="4" id="KW-0233">DNA recombination</keyword>
<dbReference type="EMBL" id="PYYB01000001">
    <property type="protein sequence ID" value="PTL59960.1"/>
    <property type="molecule type" value="Genomic_DNA"/>
</dbReference>
<dbReference type="Gene3D" id="1.10.150.130">
    <property type="match status" value="1"/>
</dbReference>
<reference evidence="8 9" key="1">
    <citation type="submission" date="2018-03" db="EMBL/GenBank/DDBJ databases">
        <title>Aquarubrobacter algicola gen. nov., sp. nov., a novel actinobacterium isolated from shallow eutrophic lake during the end of cyanobacterial harmful algal blooms.</title>
        <authorList>
            <person name="Chun S.J."/>
        </authorList>
    </citation>
    <scope>NUCLEOTIDE SEQUENCE [LARGE SCALE GENOMIC DNA]</scope>
    <source>
        <strain evidence="8 9">Seoho-28</strain>
    </source>
</reference>
<comment type="similarity">
    <text evidence="1">Belongs to the 'phage' integrase family.</text>
</comment>
<keyword evidence="2" id="KW-0229">DNA integration</keyword>
<gene>
    <name evidence="8" type="ORF">C7Y72_10035</name>
</gene>
<dbReference type="InterPro" id="IPR044068">
    <property type="entry name" value="CB"/>
</dbReference>
<evidence type="ECO:0000259" key="7">
    <source>
        <dbReference type="PROSITE" id="PS51900"/>
    </source>
</evidence>
<name>A0A2T4UL65_9ACTN</name>
<dbReference type="InterPro" id="IPR013762">
    <property type="entry name" value="Integrase-like_cat_sf"/>
</dbReference>
<evidence type="ECO:0008006" key="10">
    <source>
        <dbReference type="Google" id="ProtNLM"/>
    </source>
</evidence>
<dbReference type="InterPro" id="IPR050090">
    <property type="entry name" value="Tyrosine_recombinase_XerCD"/>
</dbReference>
<dbReference type="GO" id="GO:0003677">
    <property type="term" value="F:DNA binding"/>
    <property type="evidence" value="ECO:0007669"/>
    <property type="project" value="UniProtKB-UniRule"/>
</dbReference>
<keyword evidence="9" id="KW-1185">Reference proteome</keyword>
<dbReference type="InterPro" id="IPR002104">
    <property type="entry name" value="Integrase_catalytic"/>
</dbReference>
<dbReference type="Proteomes" id="UP000240739">
    <property type="component" value="Unassembled WGS sequence"/>
</dbReference>
<dbReference type="GO" id="GO:0015074">
    <property type="term" value="P:DNA integration"/>
    <property type="evidence" value="ECO:0007669"/>
    <property type="project" value="UniProtKB-KW"/>
</dbReference>
<dbReference type="PROSITE" id="PS51900">
    <property type="entry name" value="CB"/>
    <property type="match status" value="1"/>
</dbReference>
<dbReference type="CDD" id="cd01189">
    <property type="entry name" value="INT_ICEBs1_C_like"/>
    <property type="match status" value="1"/>
</dbReference>
<evidence type="ECO:0000256" key="3">
    <source>
        <dbReference type="ARBA" id="ARBA00023125"/>
    </source>
</evidence>
<dbReference type="GO" id="GO:0006310">
    <property type="term" value="P:DNA recombination"/>
    <property type="evidence" value="ECO:0007669"/>
    <property type="project" value="UniProtKB-KW"/>
</dbReference>
<organism evidence="8 9">
    <name type="scientific">Paraconexibacter algicola</name>
    <dbReference type="NCBI Taxonomy" id="2133960"/>
    <lineage>
        <taxon>Bacteria</taxon>
        <taxon>Bacillati</taxon>
        <taxon>Actinomycetota</taxon>
        <taxon>Thermoleophilia</taxon>
        <taxon>Solirubrobacterales</taxon>
        <taxon>Paraconexibacteraceae</taxon>
        <taxon>Paraconexibacter</taxon>
    </lineage>
</organism>
<dbReference type="SUPFAM" id="SSF56349">
    <property type="entry name" value="DNA breaking-rejoining enzymes"/>
    <property type="match status" value="1"/>
</dbReference>
<dbReference type="AlphaFoldDB" id="A0A2T4UL65"/>
<keyword evidence="3 5" id="KW-0238">DNA-binding</keyword>
<dbReference type="PROSITE" id="PS51898">
    <property type="entry name" value="TYR_RECOMBINASE"/>
    <property type="match status" value="1"/>
</dbReference>
<dbReference type="InterPro" id="IPR010998">
    <property type="entry name" value="Integrase_recombinase_N"/>
</dbReference>
<evidence type="ECO:0000256" key="2">
    <source>
        <dbReference type="ARBA" id="ARBA00022908"/>
    </source>
</evidence>
<dbReference type="PANTHER" id="PTHR30349">
    <property type="entry name" value="PHAGE INTEGRASE-RELATED"/>
    <property type="match status" value="1"/>
</dbReference>
<evidence type="ECO:0000256" key="4">
    <source>
        <dbReference type="ARBA" id="ARBA00023172"/>
    </source>
</evidence>
<dbReference type="InterPro" id="IPR004107">
    <property type="entry name" value="Integrase_SAM-like_N"/>
</dbReference>
<dbReference type="Pfam" id="PF14659">
    <property type="entry name" value="Phage_int_SAM_3"/>
    <property type="match status" value="1"/>
</dbReference>
<evidence type="ECO:0000259" key="6">
    <source>
        <dbReference type="PROSITE" id="PS51898"/>
    </source>
</evidence>
<proteinExistence type="inferred from homology"/>
<dbReference type="InterPro" id="IPR011010">
    <property type="entry name" value="DNA_brk_join_enz"/>
</dbReference>
<evidence type="ECO:0000313" key="8">
    <source>
        <dbReference type="EMBL" id="PTL59960.1"/>
    </source>
</evidence>
<dbReference type="Gene3D" id="1.10.443.10">
    <property type="entry name" value="Intergrase catalytic core"/>
    <property type="match status" value="1"/>
</dbReference>
<sequence>MSRTSPPVRMARRADEPQLLPVVGPPSGHIFCIQRQSGPVWFAKYRTGTGKQIQKKIGPAWTRRGTPPTGYVNQAGAQRWLEATLEQIRVRTLPPMAGTPARFETAAAEWLRHIEHDRRRKPTTARGYRMALDTHLLPRFGGLLLTEITTEEIERWVASLDRTAATRVKLIVCLSGIYHRARRVWGIAYDPVDDVQRPPIKPTYDLLVYSTDETHRLVTAAASERDAAIYLTAAFTGLRMGELVALEWRDVDFDRCVVRVRGSWSGVELTVPKSGKVRSVPLAPQVSAALARLASGERTGLVFPGRQGHLDRRALRRRFHLAQETAGLLRLRFHDLRHTFATTMVGHTSIVRVQEWMGHSDLHSTLRYLHYTPRPDDAELIARAFHS</sequence>
<evidence type="ECO:0000256" key="1">
    <source>
        <dbReference type="ARBA" id="ARBA00008857"/>
    </source>
</evidence>
<evidence type="ECO:0000256" key="5">
    <source>
        <dbReference type="PROSITE-ProRule" id="PRU01248"/>
    </source>
</evidence>
<protein>
    <recommendedName>
        <fullName evidence="10">Site-specific integrase</fullName>
    </recommendedName>
</protein>
<comment type="caution">
    <text evidence="8">The sequence shown here is derived from an EMBL/GenBank/DDBJ whole genome shotgun (WGS) entry which is preliminary data.</text>
</comment>
<feature type="domain" description="Core-binding (CB)" evidence="7">
    <location>
        <begin position="101"/>
        <end position="182"/>
    </location>
</feature>
<dbReference type="PANTHER" id="PTHR30349:SF64">
    <property type="entry name" value="PROPHAGE INTEGRASE INTD-RELATED"/>
    <property type="match status" value="1"/>
</dbReference>